<accession>A0A024G7W1</accession>
<evidence type="ECO:0000256" key="1">
    <source>
        <dbReference type="ARBA" id="ARBA00022723"/>
    </source>
</evidence>
<dbReference type="InParanoid" id="A0A024G7W1"/>
<sequence>MEIETEFPAHMTWDQRRQLADDIANLSPPDLKGAFLLLYSITHNDNPVVDEEPLLEMREISSIPTQASSVLPHTWKQPHHLDCSIDLDKLNGWTLKRLKEYVDECFIPHYVPKENCNICEGLWSSGKVIGCGRDQCGTRVHEECFGALLRTKADGPWYCPSCLLHRELMCCVCMQYGGALKLTTSGNPTIVGLEEQKWVHVLCALVIPELIMRDVPTLEPVDGFDEIENGRFRYLCCVCRKRGGASVTCEREGCNIGMHPQCAANAGLLIGSDTNAFALYCEKHLPENRIYGAKRWFSDEDLVEEIISNESTSELTDDMEYTLVEGGPSEQYKFVLESTAGLDALLRSQAIPRPVLTNIGKRGLEPKFGAAGYKLQRLDTVNAVPGLVVMGMRTATPLTFPPSAITDTRIGVPKIPIGEALINAIIDCFIKEQGEWMRATVLQYDSIRKMHLIQFVNNNQRGWIELNAKNTLVLYIAEKEDIVSGPRVRLYRPLYKGVTEWRPKPQIFA</sequence>
<dbReference type="STRING" id="65357.A0A024G7W1"/>
<dbReference type="PANTHER" id="PTHR13793:SF107">
    <property type="entry name" value="BROMODOMAIN-CONTAINING PROTEIN HOMOLOG"/>
    <property type="match status" value="1"/>
</dbReference>
<dbReference type="InterPro" id="IPR019787">
    <property type="entry name" value="Znf_PHD-finger"/>
</dbReference>
<dbReference type="InterPro" id="IPR011011">
    <property type="entry name" value="Znf_FYVE_PHD"/>
</dbReference>
<evidence type="ECO:0000256" key="3">
    <source>
        <dbReference type="ARBA" id="ARBA00022833"/>
    </source>
</evidence>
<proteinExistence type="predicted"/>
<evidence type="ECO:0000313" key="6">
    <source>
        <dbReference type="Proteomes" id="UP000053237"/>
    </source>
</evidence>
<dbReference type="InterPro" id="IPR001965">
    <property type="entry name" value="Znf_PHD"/>
</dbReference>
<dbReference type="GO" id="GO:0006357">
    <property type="term" value="P:regulation of transcription by RNA polymerase II"/>
    <property type="evidence" value="ECO:0007669"/>
    <property type="project" value="TreeGrafter"/>
</dbReference>
<dbReference type="GO" id="GO:0008270">
    <property type="term" value="F:zinc ion binding"/>
    <property type="evidence" value="ECO:0007669"/>
    <property type="project" value="UniProtKB-KW"/>
</dbReference>
<dbReference type="EMBL" id="CAIX01000039">
    <property type="protein sequence ID" value="CCI42769.1"/>
    <property type="molecule type" value="Genomic_DNA"/>
</dbReference>
<dbReference type="SMART" id="SM00249">
    <property type="entry name" value="PHD"/>
    <property type="match status" value="2"/>
</dbReference>
<keyword evidence="3" id="KW-0862">Zinc</keyword>
<organism evidence="5 6">
    <name type="scientific">Albugo candida</name>
    <dbReference type="NCBI Taxonomy" id="65357"/>
    <lineage>
        <taxon>Eukaryota</taxon>
        <taxon>Sar</taxon>
        <taxon>Stramenopiles</taxon>
        <taxon>Oomycota</taxon>
        <taxon>Peronosporomycetes</taxon>
        <taxon>Albuginales</taxon>
        <taxon>Albuginaceae</taxon>
        <taxon>Albugo</taxon>
    </lineage>
</organism>
<dbReference type="InterPro" id="IPR050701">
    <property type="entry name" value="Histone_Mod_Regulator"/>
</dbReference>
<dbReference type="Proteomes" id="UP000053237">
    <property type="component" value="Unassembled WGS sequence"/>
</dbReference>
<dbReference type="InterPro" id="IPR038336">
    <property type="entry name" value="NET_sf"/>
</dbReference>
<dbReference type="PROSITE" id="PS51805">
    <property type="entry name" value="EPHD"/>
    <property type="match status" value="1"/>
</dbReference>
<dbReference type="Gene3D" id="3.30.40.10">
    <property type="entry name" value="Zinc/RING finger domain, C3HC4 (zinc finger)"/>
    <property type="match status" value="2"/>
</dbReference>
<dbReference type="InterPro" id="IPR013083">
    <property type="entry name" value="Znf_RING/FYVE/PHD"/>
</dbReference>
<keyword evidence="1" id="KW-0479">Metal-binding</keyword>
<gene>
    <name evidence="5" type="ORF">BN9_035530</name>
</gene>
<keyword evidence="6" id="KW-1185">Reference proteome</keyword>
<dbReference type="InterPro" id="IPR034732">
    <property type="entry name" value="EPHD"/>
</dbReference>
<dbReference type="Gene3D" id="1.20.1270.220">
    <property type="match status" value="1"/>
</dbReference>
<dbReference type="CDD" id="cd15571">
    <property type="entry name" value="ePHD"/>
    <property type="match status" value="1"/>
</dbReference>
<dbReference type="SUPFAM" id="SSF57903">
    <property type="entry name" value="FYVE/PHD zinc finger"/>
    <property type="match status" value="2"/>
</dbReference>
<feature type="domain" description="PHD-type" evidence="4">
    <location>
        <begin position="167"/>
        <end position="285"/>
    </location>
</feature>
<evidence type="ECO:0000259" key="4">
    <source>
        <dbReference type="PROSITE" id="PS51805"/>
    </source>
</evidence>
<comment type="caution">
    <text evidence="5">The sequence shown here is derived from an EMBL/GenBank/DDBJ whole genome shotgun (WGS) entry which is preliminary data.</text>
</comment>
<dbReference type="Pfam" id="PF13832">
    <property type="entry name" value="zf-HC5HC2H_2"/>
    <property type="match status" value="1"/>
</dbReference>
<evidence type="ECO:0000256" key="2">
    <source>
        <dbReference type="ARBA" id="ARBA00022771"/>
    </source>
</evidence>
<dbReference type="Pfam" id="PF00628">
    <property type="entry name" value="PHD"/>
    <property type="match status" value="1"/>
</dbReference>
<dbReference type="OrthoDB" id="20839at2759"/>
<reference evidence="5 6" key="1">
    <citation type="submission" date="2012-05" db="EMBL/GenBank/DDBJ databases">
        <title>Recombination and specialization in a pathogen metapopulation.</title>
        <authorList>
            <person name="Gardiner A."/>
            <person name="Kemen E."/>
            <person name="Schultz-Larsen T."/>
            <person name="MacLean D."/>
            <person name="Van Oosterhout C."/>
            <person name="Jones J.D.G."/>
        </authorList>
    </citation>
    <scope>NUCLEOTIDE SEQUENCE [LARGE SCALE GENOMIC DNA]</scope>
    <source>
        <strain evidence="5 6">Ac Nc2</strain>
    </source>
</reference>
<dbReference type="AlphaFoldDB" id="A0A024G7W1"/>
<name>A0A024G7W1_9STRA</name>
<protein>
    <recommendedName>
        <fullName evidence="4">PHD-type domain-containing protein</fullName>
    </recommendedName>
</protein>
<evidence type="ECO:0000313" key="5">
    <source>
        <dbReference type="EMBL" id="CCI42769.1"/>
    </source>
</evidence>
<keyword evidence="2" id="KW-0863">Zinc-finger</keyword>
<dbReference type="PANTHER" id="PTHR13793">
    <property type="entry name" value="PHD FINGER PROTEINS"/>
    <property type="match status" value="1"/>
</dbReference>